<dbReference type="InterPro" id="IPR023201">
    <property type="entry name" value="SecY_dom_sf"/>
</dbReference>
<dbReference type="SUPFAM" id="SSF103491">
    <property type="entry name" value="Preprotein translocase SecY subunit"/>
    <property type="match status" value="1"/>
</dbReference>
<sequence length="471" mass="52168">MLEKLQNVFKIKDLRNRIFFTLGLLAVYRLGAHIPTPGINAEMLAQFFNQNSGSALGLLDLFNGGNLRKLTIFALGIMPYITASIIFQLLTVIYEPLNKLQKEGEAGRRKITQWTRYVTVILAVVQSFFIALTLTNTQSGASMVTVSKTSFVPLCIITLTCGTAFIMWLGEQITERGIGNGMSLLIFTGIVVGLPKGIQDLYVKFHTQAWGGFTPIAMVLLVGMMIAVVAFIIFVERSERRIPIQAAKRTTGRVAATPTSTSYLPLKVNSGGVMPVIFAASILSAPLLLQNISLFGSGPLRDNKFLGPIFVALQPAEPWYVVLYIAAIIFFAYFYISIIFRPDDIADNMRKYGSFIPGVRPGKRTSDYINDVLTRITLVGAIYLIVISIIPMFLISGIHFNHLWLIGPFFDRLPAWTTNGLGLNFYFGGTSLLIVVGVAMDTVQQIEAQLIMQHYEGFAPKSGRIRGRRSW</sequence>
<keyword evidence="8 9" id="KW-0472">Membrane</keyword>
<gene>
    <name evidence="9 13" type="primary">secY</name>
    <name evidence="13" type="ORF">ACFQBQ_14610</name>
</gene>
<evidence type="ECO:0000256" key="4">
    <source>
        <dbReference type="ARBA" id="ARBA00022692"/>
    </source>
</evidence>
<comment type="function">
    <text evidence="9 10">The central subunit of the protein translocation channel SecYEG. Consists of two halves formed by TMs 1-5 and 6-10. These two domains form a lateral gate at the front which open onto the bilayer between TMs 2 and 7, and are clamped together by SecE at the back. The channel is closed by both a pore ring composed of hydrophobic SecY resides and a short helix (helix 2A) on the extracellular side of the membrane which forms a plug. The plug probably moves laterally to allow the channel to open. The ring and the pore may move independently.</text>
</comment>
<proteinExistence type="inferred from homology"/>
<keyword evidence="9" id="KW-1003">Cell membrane</keyword>
<dbReference type="Gene3D" id="1.10.3370.10">
    <property type="entry name" value="SecY subunit domain"/>
    <property type="match status" value="1"/>
</dbReference>
<feature type="transmembrane region" description="Helical" evidence="9">
    <location>
        <begin position="114"/>
        <end position="131"/>
    </location>
</feature>
<dbReference type="InterPro" id="IPR026593">
    <property type="entry name" value="SecY"/>
</dbReference>
<feature type="transmembrane region" description="Helical" evidence="9">
    <location>
        <begin position="177"/>
        <end position="195"/>
    </location>
</feature>
<dbReference type="Pfam" id="PF00344">
    <property type="entry name" value="SecY"/>
    <property type="match status" value="1"/>
</dbReference>
<reference evidence="14" key="1">
    <citation type="journal article" date="2019" name="Int. J. Syst. Evol. Microbiol.">
        <title>The Global Catalogue of Microorganisms (GCM) 10K type strain sequencing project: providing services to taxonomists for standard genome sequencing and annotation.</title>
        <authorList>
            <consortium name="The Broad Institute Genomics Platform"/>
            <consortium name="The Broad Institute Genome Sequencing Center for Infectious Disease"/>
            <person name="Wu L."/>
            <person name="Ma J."/>
        </authorList>
    </citation>
    <scope>NUCLEOTIDE SEQUENCE [LARGE SCALE GENOMIC DNA]</scope>
    <source>
        <strain evidence="14">CGMCC 1.16026</strain>
    </source>
</reference>
<dbReference type="PIRSF" id="PIRSF004557">
    <property type="entry name" value="SecY"/>
    <property type="match status" value="1"/>
</dbReference>
<feature type="transmembrane region" description="Helical" evidence="9">
    <location>
        <begin position="70"/>
        <end position="94"/>
    </location>
</feature>
<keyword evidence="6 9" id="KW-1133">Transmembrane helix</keyword>
<dbReference type="PROSITE" id="PS00755">
    <property type="entry name" value="SECY_1"/>
    <property type="match status" value="1"/>
</dbReference>
<keyword evidence="4 9" id="KW-0812">Transmembrane</keyword>
<evidence type="ECO:0000256" key="10">
    <source>
        <dbReference type="RuleBase" id="RU000537"/>
    </source>
</evidence>
<dbReference type="NCBIfam" id="TIGR00967">
    <property type="entry name" value="3a0501s007"/>
    <property type="match status" value="1"/>
</dbReference>
<dbReference type="EMBL" id="JBHSWI010000001">
    <property type="protein sequence ID" value="MFC6646794.1"/>
    <property type="molecule type" value="Genomic_DNA"/>
</dbReference>
<dbReference type="Proteomes" id="UP001596391">
    <property type="component" value="Unassembled WGS sequence"/>
</dbReference>
<keyword evidence="5 9" id="KW-0653">Protein transport</keyword>
<accession>A0ABW1ZCH5</accession>
<dbReference type="PROSITE" id="PS00756">
    <property type="entry name" value="SECY_2"/>
    <property type="match status" value="1"/>
</dbReference>
<evidence type="ECO:0000256" key="6">
    <source>
        <dbReference type="ARBA" id="ARBA00022989"/>
    </source>
</evidence>
<dbReference type="PANTHER" id="PTHR10906">
    <property type="entry name" value="SECY/SEC61-ALPHA FAMILY MEMBER"/>
    <property type="match status" value="1"/>
</dbReference>
<feature type="transmembrane region" description="Helical" evidence="9">
    <location>
        <begin position="276"/>
        <end position="298"/>
    </location>
</feature>
<evidence type="ECO:0000256" key="9">
    <source>
        <dbReference type="HAMAP-Rule" id="MF_01465"/>
    </source>
</evidence>
<feature type="transmembrane region" description="Helical" evidence="9">
    <location>
        <begin position="151"/>
        <end position="170"/>
    </location>
</feature>
<keyword evidence="14" id="KW-1185">Reference proteome</keyword>
<evidence type="ECO:0000256" key="12">
    <source>
        <dbReference type="RuleBase" id="RU004349"/>
    </source>
</evidence>
<dbReference type="InterPro" id="IPR030659">
    <property type="entry name" value="SecY_CS"/>
</dbReference>
<evidence type="ECO:0000256" key="3">
    <source>
        <dbReference type="ARBA" id="ARBA00022448"/>
    </source>
</evidence>
<evidence type="ECO:0000256" key="2">
    <source>
        <dbReference type="ARBA" id="ARBA00005751"/>
    </source>
</evidence>
<evidence type="ECO:0000256" key="11">
    <source>
        <dbReference type="RuleBase" id="RU003484"/>
    </source>
</evidence>
<comment type="similarity">
    <text evidence="2 9 12">Belongs to the SecY/SEC61-alpha family.</text>
</comment>
<keyword evidence="7 9" id="KW-0811">Translocation</keyword>
<protein>
    <recommendedName>
        <fullName evidence="9 10">Protein translocase subunit SecY</fullName>
    </recommendedName>
</protein>
<name>A0ABW1ZCH5_9BACT</name>
<dbReference type="PRINTS" id="PR00303">
    <property type="entry name" value="SECYTRNLCASE"/>
</dbReference>
<comment type="subcellular location">
    <subcellularLocation>
        <location evidence="9">Cell membrane</location>
        <topology evidence="9">Multi-pass membrane protein</topology>
    </subcellularLocation>
    <subcellularLocation>
        <location evidence="1 11">Membrane</location>
        <topology evidence="1 11">Multi-pass membrane protein</topology>
    </subcellularLocation>
</comment>
<evidence type="ECO:0000313" key="14">
    <source>
        <dbReference type="Proteomes" id="UP001596391"/>
    </source>
</evidence>
<evidence type="ECO:0000256" key="1">
    <source>
        <dbReference type="ARBA" id="ARBA00004141"/>
    </source>
</evidence>
<evidence type="ECO:0000313" key="13">
    <source>
        <dbReference type="EMBL" id="MFC6646794.1"/>
    </source>
</evidence>
<keyword evidence="3 9" id="KW-0813">Transport</keyword>
<comment type="caution">
    <text evidence="9">Lacks conserved residue(s) required for the propagation of feature annotation.</text>
</comment>
<feature type="transmembrane region" description="Helical" evidence="9">
    <location>
        <begin position="318"/>
        <end position="340"/>
    </location>
</feature>
<organism evidence="13 14">
    <name type="scientific">Granulicella cerasi</name>
    <dbReference type="NCBI Taxonomy" id="741063"/>
    <lineage>
        <taxon>Bacteria</taxon>
        <taxon>Pseudomonadati</taxon>
        <taxon>Acidobacteriota</taxon>
        <taxon>Terriglobia</taxon>
        <taxon>Terriglobales</taxon>
        <taxon>Acidobacteriaceae</taxon>
        <taxon>Granulicella</taxon>
    </lineage>
</organism>
<evidence type="ECO:0000256" key="8">
    <source>
        <dbReference type="ARBA" id="ARBA00023136"/>
    </source>
</evidence>
<dbReference type="InterPro" id="IPR002208">
    <property type="entry name" value="SecY/SEC61-alpha"/>
</dbReference>
<comment type="subunit">
    <text evidence="9">Component of the Sec protein translocase complex. Heterotrimer consisting of SecY, SecE and SecG subunits. The heterotrimers can form oligomers, although 1 heterotrimer is thought to be able to translocate proteins. Interacts with the ribosome. Interacts with SecDF, and other proteins may be involved. Interacts with SecA.</text>
</comment>
<feature type="transmembrane region" description="Helical" evidence="9">
    <location>
        <begin position="215"/>
        <end position="235"/>
    </location>
</feature>
<comment type="caution">
    <text evidence="13">The sequence shown here is derived from an EMBL/GenBank/DDBJ whole genome shotgun (WGS) entry which is preliminary data.</text>
</comment>
<dbReference type="HAMAP" id="MF_01465">
    <property type="entry name" value="SecY"/>
    <property type="match status" value="1"/>
</dbReference>
<feature type="transmembrane region" description="Helical" evidence="9">
    <location>
        <begin position="425"/>
        <end position="443"/>
    </location>
</feature>
<evidence type="ECO:0000256" key="5">
    <source>
        <dbReference type="ARBA" id="ARBA00022927"/>
    </source>
</evidence>
<evidence type="ECO:0000256" key="7">
    <source>
        <dbReference type="ARBA" id="ARBA00023010"/>
    </source>
</evidence>
<feature type="transmembrane region" description="Helical" evidence="9">
    <location>
        <begin position="381"/>
        <end position="405"/>
    </location>
</feature>
<dbReference type="RefSeq" id="WP_263370438.1">
    <property type="nucleotide sequence ID" value="NZ_JAGSYD010000001.1"/>
</dbReference>